<gene>
    <name evidence="1" type="ORF">BIW11_03693</name>
</gene>
<proteinExistence type="predicted"/>
<comment type="caution">
    <text evidence="1">The sequence shown here is derived from an EMBL/GenBank/DDBJ whole genome shotgun (WGS) entry which is preliminary data.</text>
</comment>
<sequence length="32" mass="3573">MSEAQIFVCPIALNSASPRQASEGKFREDYVK</sequence>
<dbReference type="EMBL" id="MNPL01010859">
    <property type="protein sequence ID" value="OQR72893.1"/>
    <property type="molecule type" value="Genomic_DNA"/>
</dbReference>
<organism evidence="1 2">
    <name type="scientific">Tropilaelaps mercedesae</name>
    <dbReference type="NCBI Taxonomy" id="418985"/>
    <lineage>
        <taxon>Eukaryota</taxon>
        <taxon>Metazoa</taxon>
        <taxon>Ecdysozoa</taxon>
        <taxon>Arthropoda</taxon>
        <taxon>Chelicerata</taxon>
        <taxon>Arachnida</taxon>
        <taxon>Acari</taxon>
        <taxon>Parasitiformes</taxon>
        <taxon>Mesostigmata</taxon>
        <taxon>Gamasina</taxon>
        <taxon>Dermanyssoidea</taxon>
        <taxon>Laelapidae</taxon>
        <taxon>Tropilaelaps</taxon>
    </lineage>
</organism>
<evidence type="ECO:0000313" key="1">
    <source>
        <dbReference type="EMBL" id="OQR72893.1"/>
    </source>
</evidence>
<reference evidence="1 2" key="1">
    <citation type="journal article" date="2017" name="Gigascience">
        <title>Draft genome of the honey bee ectoparasitic mite, Tropilaelaps mercedesae, is shaped by the parasitic life history.</title>
        <authorList>
            <person name="Dong X."/>
            <person name="Armstrong S.D."/>
            <person name="Xia D."/>
            <person name="Makepeace B.L."/>
            <person name="Darby A.C."/>
            <person name="Kadowaki T."/>
        </authorList>
    </citation>
    <scope>NUCLEOTIDE SEQUENCE [LARGE SCALE GENOMIC DNA]</scope>
    <source>
        <strain evidence="1">Wuxi-XJTLU</strain>
    </source>
</reference>
<dbReference type="AlphaFoldDB" id="A0A1V9XHM9"/>
<dbReference type="Proteomes" id="UP000192247">
    <property type="component" value="Unassembled WGS sequence"/>
</dbReference>
<dbReference type="InParanoid" id="A0A1V9XHM9"/>
<name>A0A1V9XHM9_9ACAR</name>
<evidence type="ECO:0000313" key="2">
    <source>
        <dbReference type="Proteomes" id="UP000192247"/>
    </source>
</evidence>
<protein>
    <submittedName>
        <fullName evidence="1">Uncharacterized protein</fullName>
    </submittedName>
</protein>
<keyword evidence="2" id="KW-1185">Reference proteome</keyword>
<accession>A0A1V9XHM9</accession>